<dbReference type="CDD" id="cd18793">
    <property type="entry name" value="SF2_C_SNF"/>
    <property type="match status" value="1"/>
</dbReference>
<dbReference type="OMA" id="KAVFFCA"/>
<keyword evidence="3 7" id="KW-0863">Zinc-finger</keyword>
<dbReference type="Pfam" id="PF00176">
    <property type="entry name" value="SNF2-rel_dom"/>
    <property type="match status" value="1"/>
</dbReference>
<evidence type="ECO:0000256" key="7">
    <source>
        <dbReference type="PROSITE-ProRule" id="PRU00175"/>
    </source>
</evidence>
<dbReference type="PANTHER" id="PTHR45865">
    <property type="entry name" value="E3 UBIQUITIN-PROTEIN LIGASE SHPRH FAMILY MEMBER"/>
    <property type="match status" value="1"/>
</dbReference>
<dbReference type="InterPro" id="IPR049730">
    <property type="entry name" value="SNF2/RAD54-like_C"/>
</dbReference>
<dbReference type="SUPFAM" id="SSF52540">
    <property type="entry name" value="P-loop containing nucleoside triphosphate hydrolases"/>
    <property type="match status" value="2"/>
</dbReference>
<dbReference type="GO" id="GO:0016887">
    <property type="term" value="F:ATP hydrolysis activity"/>
    <property type="evidence" value="ECO:0007669"/>
    <property type="project" value="UniProtKB-ARBA"/>
</dbReference>
<dbReference type="GO" id="GO:0005634">
    <property type="term" value="C:nucleus"/>
    <property type="evidence" value="ECO:0007669"/>
    <property type="project" value="TreeGrafter"/>
</dbReference>
<dbReference type="SMART" id="SM00184">
    <property type="entry name" value="RING"/>
    <property type="match status" value="1"/>
</dbReference>
<dbReference type="InterPro" id="IPR013083">
    <property type="entry name" value="Znf_RING/FYVE/PHD"/>
</dbReference>
<dbReference type="InterPro" id="IPR014001">
    <property type="entry name" value="Helicase_ATP-bd"/>
</dbReference>
<evidence type="ECO:0000256" key="2">
    <source>
        <dbReference type="ARBA" id="ARBA00022741"/>
    </source>
</evidence>
<dbReference type="RefSeq" id="XP_013024802.1">
    <property type="nucleotide sequence ID" value="XM_013169348.1"/>
</dbReference>
<dbReference type="EMBL" id="KE546993">
    <property type="protein sequence ID" value="EPY50317.1"/>
    <property type="molecule type" value="Genomic_DNA"/>
</dbReference>
<dbReference type="Pfam" id="PF00271">
    <property type="entry name" value="Helicase_C"/>
    <property type="match status" value="1"/>
</dbReference>
<dbReference type="GO" id="GO:0004386">
    <property type="term" value="F:helicase activity"/>
    <property type="evidence" value="ECO:0007669"/>
    <property type="project" value="UniProtKB-KW"/>
</dbReference>
<evidence type="ECO:0000256" key="3">
    <source>
        <dbReference type="ARBA" id="ARBA00022771"/>
    </source>
</evidence>
<evidence type="ECO:0000313" key="11">
    <source>
        <dbReference type="EMBL" id="EPY50317.1"/>
    </source>
</evidence>
<keyword evidence="6" id="KW-0067">ATP-binding</keyword>
<feature type="domain" description="Helicase ATP-binding" evidence="10">
    <location>
        <begin position="284"/>
        <end position="483"/>
    </location>
</feature>
<dbReference type="HOGENOM" id="CLU_001592_2_0_1"/>
<keyword evidence="11" id="KW-0347">Helicase</keyword>
<organism evidence="11 12">
    <name type="scientific">Schizosaccharomyces cryophilus (strain OY26 / ATCC MYA-4695 / CBS 11777 / NBRC 106824 / NRRL Y48691)</name>
    <name type="common">Fission yeast</name>
    <dbReference type="NCBI Taxonomy" id="653667"/>
    <lineage>
        <taxon>Eukaryota</taxon>
        <taxon>Fungi</taxon>
        <taxon>Dikarya</taxon>
        <taxon>Ascomycota</taxon>
        <taxon>Taphrinomycotina</taxon>
        <taxon>Schizosaccharomycetes</taxon>
        <taxon>Schizosaccharomycetales</taxon>
        <taxon>Schizosaccharomycetaceae</taxon>
        <taxon>Schizosaccharomyces</taxon>
    </lineage>
</organism>
<evidence type="ECO:0000259" key="9">
    <source>
        <dbReference type="PROSITE" id="PS50089"/>
    </source>
</evidence>
<dbReference type="PROSITE" id="PS00518">
    <property type="entry name" value="ZF_RING_1"/>
    <property type="match status" value="1"/>
</dbReference>
<accession>S9X065</accession>
<dbReference type="CDD" id="cd16568">
    <property type="entry name" value="RING-HC_ScPSH1-like"/>
    <property type="match status" value="1"/>
</dbReference>
<reference evidence="11 12" key="1">
    <citation type="journal article" date="2011" name="Science">
        <title>Comparative functional genomics of the fission yeasts.</title>
        <authorList>
            <person name="Rhind N."/>
            <person name="Chen Z."/>
            <person name="Yassour M."/>
            <person name="Thompson D.A."/>
            <person name="Haas B.J."/>
            <person name="Habib N."/>
            <person name="Wapinski I."/>
            <person name="Roy S."/>
            <person name="Lin M.F."/>
            <person name="Heiman D.I."/>
            <person name="Young S.K."/>
            <person name="Furuya K."/>
            <person name="Guo Y."/>
            <person name="Pidoux A."/>
            <person name="Chen H.M."/>
            <person name="Robbertse B."/>
            <person name="Goldberg J.M."/>
            <person name="Aoki K."/>
            <person name="Bayne E.H."/>
            <person name="Berlin A.M."/>
            <person name="Desjardins C.A."/>
            <person name="Dobbs E."/>
            <person name="Dukaj L."/>
            <person name="Fan L."/>
            <person name="FitzGerald M.G."/>
            <person name="French C."/>
            <person name="Gujja S."/>
            <person name="Hansen K."/>
            <person name="Keifenheim D."/>
            <person name="Levin J.Z."/>
            <person name="Mosher R.A."/>
            <person name="Mueller C.A."/>
            <person name="Pfiffner J."/>
            <person name="Priest M."/>
            <person name="Russ C."/>
            <person name="Smialowska A."/>
            <person name="Swoboda P."/>
            <person name="Sykes S.M."/>
            <person name="Vaughn M."/>
            <person name="Vengrova S."/>
            <person name="Yoder R."/>
            <person name="Zeng Q."/>
            <person name="Allshire R."/>
            <person name="Baulcombe D."/>
            <person name="Birren B.W."/>
            <person name="Brown W."/>
            <person name="Ekwall K."/>
            <person name="Kellis M."/>
            <person name="Leatherwood J."/>
            <person name="Levin H."/>
            <person name="Margalit H."/>
            <person name="Martienssen R."/>
            <person name="Nieduszynski C.A."/>
            <person name="Spatafora J.W."/>
            <person name="Friedman N."/>
            <person name="Dalgaard J.Z."/>
            <person name="Baumann P."/>
            <person name="Niki H."/>
            <person name="Regev A."/>
            <person name="Nusbaum C."/>
        </authorList>
    </citation>
    <scope>NUCLEOTIDE SEQUENCE [LARGE SCALE GENOMIC DNA]</scope>
    <source>
        <strain evidence="12">OY26 / ATCC MYA-4695 / CBS 11777 / NBRC 106824 / NRRL Y48691</strain>
    </source>
</reference>
<dbReference type="SUPFAM" id="SSF57850">
    <property type="entry name" value="RING/U-box"/>
    <property type="match status" value="1"/>
</dbReference>
<dbReference type="CDD" id="cd18070">
    <property type="entry name" value="DEXQc_SHPRH"/>
    <property type="match status" value="1"/>
</dbReference>
<dbReference type="GO" id="GO:0061630">
    <property type="term" value="F:ubiquitin protein ligase activity"/>
    <property type="evidence" value="ECO:0007669"/>
    <property type="project" value="TreeGrafter"/>
</dbReference>
<dbReference type="Gene3D" id="3.40.50.10810">
    <property type="entry name" value="Tandem AAA-ATPase domain"/>
    <property type="match status" value="1"/>
</dbReference>
<dbReference type="Gene3D" id="3.30.40.10">
    <property type="entry name" value="Zinc/RING finger domain, C3HC4 (zinc finger)"/>
    <property type="match status" value="1"/>
</dbReference>
<dbReference type="Proteomes" id="UP000015464">
    <property type="component" value="Unassembled WGS sequence"/>
</dbReference>
<dbReference type="Gene3D" id="3.40.50.300">
    <property type="entry name" value="P-loop containing nucleotide triphosphate hydrolases"/>
    <property type="match status" value="1"/>
</dbReference>
<name>S9X065_SCHCR</name>
<sequence>MKGKNEWQERPAKRRKSIKEETESKLEQSFLQSSFEDAYPAIIEKLSLNMDGWLGSKELMEQLKVQPLATVMSLEPEKLLKIYKFTTKKLKSNNKMEPIYCLDANPLSSLVSSRLGLWSRLWEEYGKVKFLIYFQCFLTLKNGKLEFNIGIFILDSIKAPEEAIMASGTSSIYTSLIDQIFPSPFIESRKDTQINTNLFYDNARQLAKSLPTVDVRRDKRLLSDLLPFQRRSLEWMIHREKDSSKDSCSLPPLWNEYQLPHNDRKVFVNRTYGYITLSKENVFQLAPAALKGGVLADEMGMGKTLEVLSLVLFHQPPIDKLLSTQFDSVLQKNVIFSKATLIITPSTILDQWISEVELHVPSLKISHYKGIRKSSGSFSLDQFLDADIVITSYSDLRFELLYAESFSRNLRHEKRHVPPKSPLIDICWWRICVDEAQMVETSQSNVAQMIYRIPRVNCWAVSGTPVRGNVDDLFGLLFLFRYSPIYQHRKQTWIQIMELNRVHEFCDIFSPLVCRNCKQDIAHELRLPPQHRRYMPTRLTVVEETNYQDLLTEAAKSLKYLDDQLLDLSQLDTMKRWLIRLRQACCHPQVGSGNKSAFGGGPMKSINDVLMFMLEQTNSSLSSTKRQFFSDVVTTGWVFDHLQDYGKALAIWNEILPTVETVVVDLEGAISRTEIDPDESKSHLNLSYAGLNYPGNIRAWQVLLHKVYFFIASTNFALKNEELEKKYYSLAQDLRRKMMSDIIKKTSKHIDEFGKQFSRKNFVVLPKLPKASSKGTILSYLVVEDYEQLREQLNLQAESLVKFRDRLIYLMKLPLLDQESDPTGDEYEESLNAQSEISYCIDVYRQMISDRVAAIDGTINTFVSHETELEKYKLLENIENAQEIGEKETEERNKKYMLFFEEREEARPKTNEYGTFENILARLADALGRSNTSSEYTIAQRLFEQLNEVTKDQSKTCRKLEKELSLIQLTYNMRIDYYKHLQEISDSLIPPTAPKVSQSQASYIKMEQKDLFESALRHAEEKYNKKLEEEEQSSKSKPASESLDEMISRIDIPAHLLLLKELSTEKQNNLRKIGHFESRLRYLSNLYEHAVFKAGSKQQCIICRDIIKKGFITTCGHFYCKDCLVAWLKHHPSCPMCKSKLTKNSAYYIGEGFDIRLRQEFVLGFPNKEKDLEVMDEETLKQIVSIPLKVSFGSKIDAIVRHLTYLKRIELYPKVVVFSQWLDVLEVLHKSFEANGVSYLRFDGKTKISCLKNFKADRDIEVLTLHSRSQSAGLTLTNATHVIMCKFRESRKNYQKLLKKTVWEYITNGVGEPLLNSGIELQAISRVHRIGQTRPTYVYYYIVEDTVEDHIMSMSIQKHKQLGRLGLDVPLIGSIQRSTDSSFGGEVVDESEIRECLKTALKRLDLEGEEGL</sequence>
<evidence type="ECO:0000256" key="5">
    <source>
        <dbReference type="ARBA" id="ARBA00022833"/>
    </source>
</evidence>
<proteinExistence type="predicted"/>
<dbReference type="InterPro" id="IPR059033">
    <property type="entry name" value="C144_05_dom"/>
</dbReference>
<dbReference type="GO" id="GO:0006974">
    <property type="term" value="P:DNA damage response"/>
    <property type="evidence" value="ECO:0007669"/>
    <property type="project" value="TreeGrafter"/>
</dbReference>
<keyword evidence="2" id="KW-0547">Nucleotide-binding</keyword>
<dbReference type="eggNOG" id="KOG0298">
    <property type="taxonomic scope" value="Eukaryota"/>
</dbReference>
<dbReference type="InterPro" id="IPR001841">
    <property type="entry name" value="Znf_RING"/>
</dbReference>
<evidence type="ECO:0000256" key="8">
    <source>
        <dbReference type="SAM" id="MobiDB-lite"/>
    </source>
</evidence>
<dbReference type="GO" id="GO:0008270">
    <property type="term" value="F:zinc ion binding"/>
    <property type="evidence" value="ECO:0007669"/>
    <property type="project" value="UniProtKB-KW"/>
</dbReference>
<dbReference type="InterPro" id="IPR027417">
    <property type="entry name" value="P-loop_NTPase"/>
</dbReference>
<keyword evidence="12" id="KW-1185">Reference proteome</keyword>
<dbReference type="InterPro" id="IPR038718">
    <property type="entry name" value="SNF2-like_sf"/>
</dbReference>
<dbReference type="InterPro" id="IPR000330">
    <property type="entry name" value="SNF2_N"/>
</dbReference>
<dbReference type="Pfam" id="PF13923">
    <property type="entry name" value="zf-C3HC4_2"/>
    <property type="match status" value="1"/>
</dbReference>
<gene>
    <name evidence="11" type="ORF">SPOG_01077</name>
</gene>
<keyword evidence="5" id="KW-0862">Zinc</keyword>
<evidence type="ECO:0000256" key="4">
    <source>
        <dbReference type="ARBA" id="ARBA00022801"/>
    </source>
</evidence>
<evidence type="ECO:0000256" key="6">
    <source>
        <dbReference type="ARBA" id="ARBA00022840"/>
    </source>
</evidence>
<dbReference type="GeneID" id="25035408"/>
<feature type="region of interest" description="Disordered" evidence="8">
    <location>
        <begin position="1"/>
        <end position="25"/>
    </location>
</feature>
<evidence type="ECO:0000256" key="1">
    <source>
        <dbReference type="ARBA" id="ARBA00022723"/>
    </source>
</evidence>
<keyword evidence="4" id="KW-0378">Hydrolase</keyword>
<dbReference type="PROSITE" id="PS50089">
    <property type="entry name" value="ZF_RING_2"/>
    <property type="match status" value="1"/>
</dbReference>
<dbReference type="InterPro" id="IPR001650">
    <property type="entry name" value="Helicase_C-like"/>
</dbReference>
<keyword evidence="1" id="KW-0479">Metal-binding</keyword>
<dbReference type="GO" id="GO:0000209">
    <property type="term" value="P:protein polyubiquitination"/>
    <property type="evidence" value="ECO:0007669"/>
    <property type="project" value="TreeGrafter"/>
</dbReference>
<evidence type="ECO:0000259" key="10">
    <source>
        <dbReference type="PROSITE" id="PS51192"/>
    </source>
</evidence>
<feature type="domain" description="RING-type" evidence="9">
    <location>
        <begin position="1100"/>
        <end position="1138"/>
    </location>
</feature>
<dbReference type="InterPro" id="IPR017907">
    <property type="entry name" value="Znf_RING_CS"/>
</dbReference>
<dbReference type="PANTHER" id="PTHR45865:SF1">
    <property type="entry name" value="E3 UBIQUITIN-PROTEIN LIGASE SHPRH"/>
    <property type="match status" value="1"/>
</dbReference>
<dbReference type="Pfam" id="PF26021">
    <property type="entry name" value="Ferritin_C144_05"/>
    <property type="match status" value="1"/>
</dbReference>
<evidence type="ECO:0000313" key="12">
    <source>
        <dbReference type="Proteomes" id="UP000015464"/>
    </source>
</evidence>
<dbReference type="STRING" id="653667.S9X065"/>
<dbReference type="InterPro" id="IPR052583">
    <property type="entry name" value="ATP-helicase/E3_Ub-Ligase"/>
</dbReference>
<feature type="compositionally biased region" description="Basic and acidic residues" evidence="8">
    <location>
        <begin position="1"/>
        <end position="11"/>
    </location>
</feature>
<dbReference type="OrthoDB" id="5330228at2759"/>
<protein>
    <submittedName>
        <fullName evidence="11">ATP-dependent DNA helicase</fullName>
    </submittedName>
</protein>
<dbReference type="GO" id="GO:0005524">
    <property type="term" value="F:ATP binding"/>
    <property type="evidence" value="ECO:0007669"/>
    <property type="project" value="InterPro"/>
</dbReference>
<dbReference type="SMART" id="SM00487">
    <property type="entry name" value="DEXDc"/>
    <property type="match status" value="1"/>
</dbReference>
<dbReference type="PROSITE" id="PS51192">
    <property type="entry name" value="HELICASE_ATP_BIND_1"/>
    <property type="match status" value="1"/>
</dbReference>